<organism evidence="2 3">
    <name type="scientific">Hydrogenibacillus schlegelii</name>
    <name type="common">Bacillus schlegelii</name>
    <dbReference type="NCBI Taxonomy" id="1484"/>
    <lineage>
        <taxon>Bacteria</taxon>
        <taxon>Bacillati</taxon>
        <taxon>Bacillota</taxon>
        <taxon>Bacilli</taxon>
        <taxon>Bacillales</taxon>
        <taxon>Bacillales Family X. Incertae Sedis</taxon>
        <taxon>Hydrogenibacillus</taxon>
    </lineage>
</organism>
<feature type="transmembrane region" description="Helical" evidence="1">
    <location>
        <begin position="34"/>
        <end position="57"/>
    </location>
</feature>
<feature type="transmembrane region" description="Helical" evidence="1">
    <location>
        <begin position="124"/>
        <end position="142"/>
    </location>
</feature>
<dbReference type="STRING" id="1484.SA87_11705"/>
<proteinExistence type="predicted"/>
<keyword evidence="1" id="KW-1133">Transmembrane helix</keyword>
<gene>
    <name evidence="2" type="ORF">SA87_11705</name>
</gene>
<evidence type="ECO:0000313" key="3">
    <source>
        <dbReference type="Proteomes" id="UP000243024"/>
    </source>
</evidence>
<sequence length="238" mass="24309">MPDGYAWLSLAVWWGLWRSGVVDGRAGGWFLAAAFPLVLDLTGLSGLNGAASALLVLGALRLAPDVWRAPFAAVGRTLLAAGLGMALLVALVESPALRIVPEPALPWAALALVVAALSDSEAEAWALATLAWAALALAVSALRAAFPQTVDLPALPPGDRGIGALFAVVWAAVAWRAAFSAARSAVHRFGGLRRRTARDAGGRWADGVFGAAEDGVGASDGFSGASEGLSGAAPRLRR</sequence>
<protein>
    <submittedName>
        <fullName evidence="2">Uncharacterized protein</fullName>
    </submittedName>
</protein>
<reference evidence="2 3" key="1">
    <citation type="submission" date="2015-09" db="EMBL/GenBank/DDBJ databases">
        <title>Draft genome sequence of Hydrogenibacillus schlegelii DSM 2000.</title>
        <authorList>
            <person name="Hemp J."/>
        </authorList>
    </citation>
    <scope>NUCLEOTIDE SEQUENCE [LARGE SCALE GENOMIC DNA]</scope>
    <source>
        <strain evidence="2 3">MA 48</strain>
    </source>
</reference>
<dbReference type="Proteomes" id="UP000243024">
    <property type="component" value="Unassembled WGS sequence"/>
</dbReference>
<name>A0A179IS80_HYDSH</name>
<keyword evidence="1" id="KW-0472">Membrane</keyword>
<keyword evidence="3" id="KW-1185">Reference proteome</keyword>
<comment type="caution">
    <text evidence="2">The sequence shown here is derived from an EMBL/GenBank/DDBJ whole genome shotgun (WGS) entry which is preliminary data.</text>
</comment>
<dbReference type="AlphaFoldDB" id="A0A179IS80"/>
<dbReference type="EMBL" id="JXBB01000001">
    <property type="protein sequence ID" value="OAR05538.1"/>
    <property type="molecule type" value="Genomic_DNA"/>
</dbReference>
<accession>A0A179IS80</accession>
<feature type="transmembrane region" description="Helical" evidence="1">
    <location>
        <begin position="162"/>
        <end position="186"/>
    </location>
</feature>
<evidence type="ECO:0000313" key="2">
    <source>
        <dbReference type="EMBL" id="OAR05538.1"/>
    </source>
</evidence>
<dbReference type="RefSeq" id="WP_066197773.1">
    <property type="nucleotide sequence ID" value="NZ_CBCSAS010000003.1"/>
</dbReference>
<feature type="transmembrane region" description="Helical" evidence="1">
    <location>
        <begin position="98"/>
        <end position="117"/>
    </location>
</feature>
<feature type="transmembrane region" description="Helical" evidence="1">
    <location>
        <begin position="69"/>
        <end position="92"/>
    </location>
</feature>
<evidence type="ECO:0000256" key="1">
    <source>
        <dbReference type="SAM" id="Phobius"/>
    </source>
</evidence>
<keyword evidence="1" id="KW-0812">Transmembrane</keyword>